<sequence>MPGAERVEGTPLGAAPQGGAPRTVWLTTESDPGLLSARAAALRLQEQGRTAHLVWNPVTGETAQLLPTTSAANGALTDRGVDHAAEGRVCILILVIGRTLAPFTDGPLTGLADILTWLDSWEVARQWPAGAPAAPSERALWSSSRERIWARGGHFGHCQVPGAHSDSPGAISPERILGAPHAVAAPTPPRPPEPRRGGGHPQRDVCEHDIMDPPGGVGSSGLDTRPRVGALPS</sequence>
<keyword evidence="3" id="KW-1185">Reference proteome</keyword>
<feature type="compositionally biased region" description="Basic and acidic residues" evidence="1">
    <location>
        <begin position="192"/>
        <end position="211"/>
    </location>
</feature>
<name>A0A7W7RDU0_9ACTN</name>
<accession>A0A7W7RDU0</accession>
<evidence type="ECO:0000313" key="3">
    <source>
        <dbReference type="Proteomes" id="UP000523007"/>
    </source>
</evidence>
<gene>
    <name evidence="2" type="ORF">F4561_000973</name>
</gene>
<dbReference type="Proteomes" id="UP000523007">
    <property type="component" value="Unassembled WGS sequence"/>
</dbReference>
<dbReference type="EMBL" id="JACHJT010000001">
    <property type="protein sequence ID" value="MBB4930153.1"/>
    <property type="molecule type" value="Genomic_DNA"/>
</dbReference>
<reference evidence="2 3" key="1">
    <citation type="submission" date="2020-08" db="EMBL/GenBank/DDBJ databases">
        <title>Sequencing the genomes of 1000 actinobacteria strains.</title>
        <authorList>
            <person name="Klenk H.-P."/>
        </authorList>
    </citation>
    <scope>NUCLEOTIDE SEQUENCE [LARGE SCALE GENOMIC DNA]</scope>
    <source>
        <strain evidence="2 3">DSM 102030</strain>
    </source>
</reference>
<evidence type="ECO:0000256" key="1">
    <source>
        <dbReference type="SAM" id="MobiDB-lite"/>
    </source>
</evidence>
<evidence type="ECO:0000313" key="2">
    <source>
        <dbReference type="EMBL" id="MBB4930153.1"/>
    </source>
</evidence>
<dbReference type="AlphaFoldDB" id="A0A7W7RDU0"/>
<feature type="region of interest" description="Disordered" evidence="1">
    <location>
        <begin position="181"/>
        <end position="233"/>
    </location>
</feature>
<protein>
    <submittedName>
        <fullName evidence="2">Uncharacterized protein</fullName>
    </submittedName>
</protein>
<comment type="caution">
    <text evidence="2">The sequence shown here is derived from an EMBL/GenBank/DDBJ whole genome shotgun (WGS) entry which is preliminary data.</text>
</comment>
<proteinExistence type="predicted"/>
<feature type="region of interest" description="Disordered" evidence="1">
    <location>
        <begin position="1"/>
        <end position="22"/>
    </location>
</feature>
<dbReference type="RefSeq" id="WP_184575156.1">
    <property type="nucleotide sequence ID" value="NZ_JACHJT010000001.1"/>
</dbReference>
<organism evidence="2 3">
    <name type="scientific">Lipingzhangella halophila</name>
    <dbReference type="NCBI Taxonomy" id="1783352"/>
    <lineage>
        <taxon>Bacteria</taxon>
        <taxon>Bacillati</taxon>
        <taxon>Actinomycetota</taxon>
        <taxon>Actinomycetes</taxon>
        <taxon>Streptosporangiales</taxon>
        <taxon>Nocardiopsidaceae</taxon>
        <taxon>Lipingzhangella</taxon>
    </lineage>
</organism>